<dbReference type="InterPro" id="IPR051045">
    <property type="entry name" value="TonB-dependent_transducer"/>
</dbReference>
<evidence type="ECO:0000256" key="10">
    <source>
        <dbReference type="SAM" id="MobiDB-lite"/>
    </source>
</evidence>
<evidence type="ECO:0000256" key="7">
    <source>
        <dbReference type="ARBA" id="ARBA00022927"/>
    </source>
</evidence>
<evidence type="ECO:0000256" key="6">
    <source>
        <dbReference type="ARBA" id="ARBA00022692"/>
    </source>
</evidence>
<evidence type="ECO:0000256" key="2">
    <source>
        <dbReference type="ARBA" id="ARBA00006555"/>
    </source>
</evidence>
<dbReference type="NCBIfam" id="TIGR01352">
    <property type="entry name" value="tonB_Cterm"/>
    <property type="match status" value="1"/>
</dbReference>
<evidence type="ECO:0000256" key="4">
    <source>
        <dbReference type="ARBA" id="ARBA00022475"/>
    </source>
</evidence>
<dbReference type="PANTHER" id="PTHR33446:SF2">
    <property type="entry name" value="PROTEIN TONB"/>
    <property type="match status" value="1"/>
</dbReference>
<reference evidence="13" key="2">
    <citation type="journal article" date="2024" name="Toxins">
        <title>Genome Sequence Analysis of Native Xenorhabdus Strains Isolated from Entomopathogenic Nematodes in Argentina.</title>
        <authorList>
            <person name="Palma L."/>
            <person name="Frizzo L."/>
            <person name="Kaiser S."/>
            <person name="Berry C."/>
            <person name="Caballero P."/>
            <person name="Bode H.B."/>
            <person name="Del Valle E.E."/>
        </authorList>
    </citation>
    <scope>NUCLEOTIDE SEQUENCE</scope>
    <source>
        <strain evidence="13">M</strain>
    </source>
</reference>
<dbReference type="Gene3D" id="3.30.1150.10">
    <property type="match status" value="1"/>
</dbReference>
<protein>
    <submittedName>
        <fullName evidence="13">Energy transducer TonB</fullName>
    </submittedName>
</protein>
<gene>
    <name evidence="13" type="ORF">ID854_11205</name>
</gene>
<proteinExistence type="inferred from homology"/>
<feature type="compositionally biased region" description="Basic and acidic residues" evidence="10">
    <location>
        <begin position="144"/>
        <end position="163"/>
    </location>
</feature>
<comment type="caution">
    <text evidence="13">The sequence shown here is derived from an EMBL/GenBank/DDBJ whole genome shotgun (WGS) entry which is preliminary data.</text>
</comment>
<feature type="compositionally biased region" description="Basic and acidic residues" evidence="10">
    <location>
        <begin position="111"/>
        <end position="120"/>
    </location>
</feature>
<dbReference type="GO" id="GO:0031992">
    <property type="term" value="F:energy transducer activity"/>
    <property type="evidence" value="ECO:0007669"/>
    <property type="project" value="TreeGrafter"/>
</dbReference>
<dbReference type="RefSeq" id="WP_323869022.1">
    <property type="nucleotide sequence ID" value="NZ_JACXBF010000244.1"/>
</dbReference>
<name>A0AAW3YVC1_9GAMM</name>
<dbReference type="Pfam" id="PF03544">
    <property type="entry name" value="TonB_C"/>
    <property type="match status" value="1"/>
</dbReference>
<dbReference type="PROSITE" id="PS52015">
    <property type="entry name" value="TONB_CTD"/>
    <property type="match status" value="1"/>
</dbReference>
<dbReference type="GO" id="GO:0055085">
    <property type="term" value="P:transmembrane transport"/>
    <property type="evidence" value="ECO:0007669"/>
    <property type="project" value="InterPro"/>
</dbReference>
<comment type="subcellular location">
    <subcellularLocation>
        <location evidence="1">Cell inner membrane</location>
        <topology evidence="1">Single-pass membrane protein</topology>
        <orientation evidence="1">Periplasmic side</orientation>
    </subcellularLocation>
</comment>
<evidence type="ECO:0000259" key="12">
    <source>
        <dbReference type="PROSITE" id="PS52015"/>
    </source>
</evidence>
<feature type="region of interest" description="Disordered" evidence="10">
    <location>
        <begin position="111"/>
        <end position="189"/>
    </location>
</feature>
<evidence type="ECO:0000256" key="8">
    <source>
        <dbReference type="ARBA" id="ARBA00022989"/>
    </source>
</evidence>
<dbReference type="InterPro" id="IPR037682">
    <property type="entry name" value="TonB_C"/>
</dbReference>
<evidence type="ECO:0000256" key="5">
    <source>
        <dbReference type="ARBA" id="ARBA00022519"/>
    </source>
</evidence>
<dbReference type="GO" id="GO:0098797">
    <property type="term" value="C:plasma membrane protein complex"/>
    <property type="evidence" value="ECO:0007669"/>
    <property type="project" value="TreeGrafter"/>
</dbReference>
<evidence type="ECO:0000256" key="11">
    <source>
        <dbReference type="SAM" id="Phobius"/>
    </source>
</evidence>
<feature type="transmembrane region" description="Helical" evidence="11">
    <location>
        <begin position="21"/>
        <end position="40"/>
    </location>
</feature>
<comment type="similarity">
    <text evidence="2">Belongs to the TonB family.</text>
</comment>
<feature type="compositionally biased region" description="Polar residues" evidence="10">
    <location>
        <begin position="164"/>
        <end position="189"/>
    </location>
</feature>
<organism evidence="13">
    <name type="scientific">Xenorhabdus szentirmaii</name>
    <dbReference type="NCBI Taxonomy" id="290112"/>
    <lineage>
        <taxon>Bacteria</taxon>
        <taxon>Pseudomonadati</taxon>
        <taxon>Pseudomonadota</taxon>
        <taxon>Gammaproteobacteria</taxon>
        <taxon>Enterobacterales</taxon>
        <taxon>Morganellaceae</taxon>
        <taxon>Xenorhabdus</taxon>
    </lineage>
</organism>
<feature type="domain" description="TonB C-terminal" evidence="12">
    <location>
        <begin position="190"/>
        <end position="278"/>
    </location>
</feature>
<keyword evidence="6 11" id="KW-0812">Transmembrane</keyword>
<dbReference type="AlphaFoldDB" id="A0AAW3YVC1"/>
<evidence type="ECO:0000256" key="3">
    <source>
        <dbReference type="ARBA" id="ARBA00022448"/>
    </source>
</evidence>
<evidence type="ECO:0000256" key="9">
    <source>
        <dbReference type="ARBA" id="ARBA00023136"/>
    </source>
</evidence>
<keyword evidence="4" id="KW-1003">Cell membrane</keyword>
<dbReference type="GO" id="GO:0015031">
    <property type="term" value="P:protein transport"/>
    <property type="evidence" value="ECO:0007669"/>
    <property type="project" value="UniProtKB-KW"/>
</dbReference>
<keyword evidence="7" id="KW-0653">Protein transport</keyword>
<evidence type="ECO:0000313" key="13">
    <source>
        <dbReference type="EMBL" id="MBD2801004.1"/>
    </source>
</evidence>
<keyword evidence="8 11" id="KW-1133">Transmembrane helix</keyword>
<keyword evidence="3" id="KW-0813">Transport</keyword>
<reference evidence="13" key="1">
    <citation type="submission" date="2020-09" db="EMBL/GenBank/DDBJ databases">
        <authorList>
            <person name="Palma L."/>
            <person name="Caballero P."/>
            <person name="Berry C."/>
            <person name="Del Valle E."/>
        </authorList>
    </citation>
    <scope>NUCLEOTIDE SEQUENCE</scope>
    <source>
        <strain evidence="13">M</strain>
    </source>
</reference>
<dbReference type="PANTHER" id="PTHR33446">
    <property type="entry name" value="PROTEIN TONB-RELATED"/>
    <property type="match status" value="1"/>
</dbReference>
<accession>A0AAW3YVC1</accession>
<sequence>MRNPAISESFINHVPPRSRRGLLVGILAALLLHISLIWLFNRHAPYKDTAHHLNNNTPVMGLSMTMLASLSWESWESEPGLVSPPAPLLTVIESPTKPKIQLNKAVVPEIRKEKPAEPVKPKKIKKQAGKPQEMKNKPSLQPELKSEDKPKDNNADQKTDGNDQAHSQGAMSHASTTKPLVGQGTSEIDNYTVRLRQEIERHKVYPRKAKRMKQQGTVTINFTLLENGALTAARVVNSSGNSALDDAALSAVNRASPVGTKPAGMTPEITLTLDFTLN</sequence>
<dbReference type="InterPro" id="IPR006260">
    <property type="entry name" value="TonB/TolA_C"/>
</dbReference>
<dbReference type="SUPFAM" id="SSF74653">
    <property type="entry name" value="TolA/TonB C-terminal domain"/>
    <property type="match status" value="1"/>
</dbReference>
<dbReference type="Proteomes" id="UP001193920">
    <property type="component" value="Unassembled WGS sequence"/>
</dbReference>
<dbReference type="EMBL" id="JACXBF010000244">
    <property type="protein sequence ID" value="MBD2801004.1"/>
    <property type="molecule type" value="Genomic_DNA"/>
</dbReference>
<evidence type="ECO:0000256" key="1">
    <source>
        <dbReference type="ARBA" id="ARBA00004383"/>
    </source>
</evidence>
<keyword evidence="5" id="KW-0997">Cell inner membrane</keyword>
<keyword evidence="9 11" id="KW-0472">Membrane</keyword>